<dbReference type="InterPro" id="IPR001001">
    <property type="entry name" value="DNA_polIII_beta"/>
</dbReference>
<dbReference type="Gene3D" id="3.10.150.10">
    <property type="entry name" value="DNA Polymerase III, subunit A, domain 2"/>
    <property type="match status" value="3"/>
</dbReference>
<comment type="function">
    <text evidence="9">Confers DNA tethering and processivity to DNA polymerases and other proteins. Acts as a clamp, forming a ring around DNA (a reaction catalyzed by the clamp-loading complex) which diffuses in an ATP-independent manner freely and bidirectionally along dsDNA. Initially characterized for its ability to contact the catalytic subunit of DNA polymerase III (Pol III), a complex, multichain enzyme responsible for most of the replicative synthesis in bacteria; Pol III exhibits 3'-5' exonuclease proofreading activity. The beta chain is required for initiation of replication as well as for processivity of DNA replication.</text>
</comment>
<dbReference type="SUPFAM" id="SSF55979">
    <property type="entry name" value="DNA clamp"/>
    <property type="match status" value="3"/>
</dbReference>
<dbReference type="Pfam" id="PF02768">
    <property type="entry name" value="DNA_pol3_beta_3"/>
    <property type="match status" value="1"/>
</dbReference>
<keyword evidence="7 9" id="KW-0239">DNA-directed DNA polymerase</keyword>
<comment type="caution">
    <text evidence="13">The sequence shown here is derived from an EMBL/GenBank/DDBJ whole genome shotgun (WGS) entry which is preliminary data.</text>
</comment>
<feature type="domain" description="DNA polymerase III beta sliding clamp N-terminal" evidence="10">
    <location>
        <begin position="1"/>
        <end position="118"/>
    </location>
</feature>
<name>A0ABV7WKR0_9MICO</name>
<comment type="subcellular location">
    <subcellularLocation>
        <location evidence="1 9">Cytoplasm</location>
    </subcellularLocation>
</comment>
<dbReference type="EMBL" id="JBHRWW010000007">
    <property type="protein sequence ID" value="MFC3689143.1"/>
    <property type="molecule type" value="Genomic_DNA"/>
</dbReference>
<dbReference type="Pfam" id="PF00712">
    <property type="entry name" value="DNA_pol3_beta"/>
    <property type="match status" value="1"/>
</dbReference>
<dbReference type="InterPro" id="IPR022634">
    <property type="entry name" value="DNA_polIII_beta_N"/>
</dbReference>
<evidence type="ECO:0000256" key="7">
    <source>
        <dbReference type="ARBA" id="ARBA00022932"/>
    </source>
</evidence>
<dbReference type="SMART" id="SM00480">
    <property type="entry name" value="POL3Bc"/>
    <property type="match status" value="1"/>
</dbReference>
<evidence type="ECO:0000259" key="12">
    <source>
        <dbReference type="Pfam" id="PF02768"/>
    </source>
</evidence>
<dbReference type="PIRSF" id="PIRSF000804">
    <property type="entry name" value="DNA_pol_III_b"/>
    <property type="match status" value="1"/>
</dbReference>
<evidence type="ECO:0000259" key="10">
    <source>
        <dbReference type="Pfam" id="PF00712"/>
    </source>
</evidence>
<dbReference type="InterPro" id="IPR022637">
    <property type="entry name" value="DNA_polIII_beta_cen"/>
</dbReference>
<evidence type="ECO:0000256" key="1">
    <source>
        <dbReference type="ARBA" id="ARBA00004496"/>
    </source>
</evidence>
<keyword evidence="4 9" id="KW-0808">Transferase</keyword>
<dbReference type="InterPro" id="IPR022635">
    <property type="entry name" value="DNA_polIII_beta_C"/>
</dbReference>
<evidence type="ECO:0000256" key="9">
    <source>
        <dbReference type="PIRNR" id="PIRNR000804"/>
    </source>
</evidence>
<evidence type="ECO:0000313" key="14">
    <source>
        <dbReference type="Proteomes" id="UP001595685"/>
    </source>
</evidence>
<dbReference type="PANTHER" id="PTHR30478">
    <property type="entry name" value="DNA POLYMERASE III SUBUNIT BETA"/>
    <property type="match status" value="1"/>
</dbReference>
<dbReference type="GO" id="GO:0003887">
    <property type="term" value="F:DNA-directed DNA polymerase activity"/>
    <property type="evidence" value="ECO:0007669"/>
    <property type="project" value="UniProtKB-EC"/>
</dbReference>
<dbReference type="Pfam" id="PF02767">
    <property type="entry name" value="DNA_pol3_beta_2"/>
    <property type="match status" value="1"/>
</dbReference>
<accession>A0ABV7WKR0</accession>
<dbReference type="NCBIfam" id="TIGR00663">
    <property type="entry name" value="dnan"/>
    <property type="match status" value="1"/>
</dbReference>
<evidence type="ECO:0000259" key="11">
    <source>
        <dbReference type="Pfam" id="PF02767"/>
    </source>
</evidence>
<keyword evidence="8" id="KW-0238">DNA-binding</keyword>
<dbReference type="CDD" id="cd00140">
    <property type="entry name" value="beta_clamp"/>
    <property type="match status" value="1"/>
</dbReference>
<feature type="domain" description="DNA polymerase III beta sliding clamp C-terminal" evidence="12">
    <location>
        <begin position="246"/>
        <end position="359"/>
    </location>
</feature>
<comment type="similarity">
    <text evidence="2 9">Belongs to the beta sliding clamp family.</text>
</comment>
<proteinExistence type="inferred from homology"/>
<feature type="domain" description="DNA polymerase III beta sliding clamp central" evidence="11">
    <location>
        <begin position="127"/>
        <end position="243"/>
    </location>
</feature>
<organism evidence="13 14">
    <name type="scientific">Aquipuribacter hungaricus</name>
    <dbReference type="NCBI Taxonomy" id="545624"/>
    <lineage>
        <taxon>Bacteria</taxon>
        <taxon>Bacillati</taxon>
        <taxon>Actinomycetota</taxon>
        <taxon>Actinomycetes</taxon>
        <taxon>Micrococcales</taxon>
        <taxon>Intrasporangiaceae</taxon>
        <taxon>Aquipuribacter</taxon>
    </lineage>
</organism>
<dbReference type="RefSeq" id="WP_340292271.1">
    <property type="nucleotide sequence ID" value="NZ_JBBEOI010000065.1"/>
</dbReference>
<protein>
    <recommendedName>
        <fullName evidence="9">Beta sliding clamp</fullName>
    </recommendedName>
</protein>
<keyword evidence="3 9" id="KW-0963">Cytoplasm</keyword>
<comment type="subunit">
    <text evidence="9">Forms a ring-shaped head-to-tail homodimer around DNA.</text>
</comment>
<sequence>MRLQIDRDVLAEAVAWTTRVLPARPPVPVLTGVLLVAVPDGLQLSAFDYEVSARMTAAAQVSEEGRVLVQGRLLSDIARTLPNKPVTLFLDGSKLRVEAGSSRFALPLMPVEEYPQLPPPPQRVGSVPGEVFGAAVAQVAIAAARDETPPVLTAVRVEIDGRSLSLVATDRYRLALREVEWDGDDAGAERAFLVRARTLNDIAKSLGAGSDVEIGLSSGPGELLGISSGGRRTTVPLMDGAYPPVRRLFPESSDTTVVVETASLVDGVRRMALIGDRAPVRLTVTEDEIVLDAGTGEDAQASDALAVEAVDGPGLSIGFNTGYLIDGLSATGSRYVRLSFTQPSKPVLLSGHDSADATDTRGYTYLLMPTRVAGRADG</sequence>
<evidence type="ECO:0000256" key="6">
    <source>
        <dbReference type="ARBA" id="ARBA00022705"/>
    </source>
</evidence>
<evidence type="ECO:0000256" key="5">
    <source>
        <dbReference type="ARBA" id="ARBA00022695"/>
    </source>
</evidence>
<keyword evidence="6 9" id="KW-0235">DNA replication</keyword>
<reference evidence="14" key="1">
    <citation type="journal article" date="2019" name="Int. J. Syst. Evol. Microbiol.">
        <title>The Global Catalogue of Microorganisms (GCM) 10K type strain sequencing project: providing services to taxonomists for standard genome sequencing and annotation.</title>
        <authorList>
            <consortium name="The Broad Institute Genomics Platform"/>
            <consortium name="The Broad Institute Genome Sequencing Center for Infectious Disease"/>
            <person name="Wu L."/>
            <person name="Ma J."/>
        </authorList>
    </citation>
    <scope>NUCLEOTIDE SEQUENCE [LARGE SCALE GENOMIC DNA]</scope>
    <source>
        <strain evidence="14">NCAIM B.02333</strain>
    </source>
</reference>
<gene>
    <name evidence="13" type="primary">dnaN</name>
    <name evidence="13" type="ORF">ACFOLH_12390</name>
</gene>
<evidence type="ECO:0000256" key="8">
    <source>
        <dbReference type="ARBA" id="ARBA00023125"/>
    </source>
</evidence>
<keyword evidence="5 9" id="KW-0548">Nucleotidyltransferase</keyword>
<keyword evidence="14" id="KW-1185">Reference proteome</keyword>
<evidence type="ECO:0000256" key="3">
    <source>
        <dbReference type="ARBA" id="ARBA00022490"/>
    </source>
</evidence>
<dbReference type="PANTHER" id="PTHR30478:SF0">
    <property type="entry name" value="BETA SLIDING CLAMP"/>
    <property type="match status" value="1"/>
</dbReference>
<evidence type="ECO:0000256" key="2">
    <source>
        <dbReference type="ARBA" id="ARBA00010752"/>
    </source>
</evidence>
<dbReference type="InterPro" id="IPR046938">
    <property type="entry name" value="DNA_clamp_sf"/>
</dbReference>
<evidence type="ECO:0000256" key="4">
    <source>
        <dbReference type="ARBA" id="ARBA00022679"/>
    </source>
</evidence>
<evidence type="ECO:0000313" key="13">
    <source>
        <dbReference type="EMBL" id="MFC3689143.1"/>
    </source>
</evidence>
<dbReference type="Proteomes" id="UP001595685">
    <property type="component" value="Unassembled WGS sequence"/>
</dbReference>